<keyword evidence="1" id="KW-0812">Transmembrane</keyword>
<dbReference type="RefSeq" id="WP_116567959.1">
    <property type="nucleotide sequence ID" value="NZ_QDKP01000040.1"/>
</dbReference>
<organism evidence="2 3">
    <name type="scientific">Caulobacter radicis</name>
    <dbReference type="NCBI Taxonomy" id="2172650"/>
    <lineage>
        <taxon>Bacteria</taxon>
        <taxon>Pseudomonadati</taxon>
        <taxon>Pseudomonadota</taxon>
        <taxon>Alphaproteobacteria</taxon>
        <taxon>Caulobacterales</taxon>
        <taxon>Caulobacteraceae</taxon>
        <taxon>Caulobacter</taxon>
    </lineage>
</organism>
<sequence length="82" mass="8937">MWWRLALIGGVTAIVLAVLAPMCPVRIEILAPPDMGYADSADPVGEAAQWIFWWLPTAFGLSVVVVAGLLARRIVRKHRKAG</sequence>
<name>A0A2T9JDC7_9CAUL</name>
<accession>A0A2T9JDC7</accession>
<keyword evidence="1" id="KW-0472">Membrane</keyword>
<feature type="transmembrane region" description="Helical" evidence="1">
    <location>
        <begin position="51"/>
        <end position="71"/>
    </location>
</feature>
<keyword evidence="1" id="KW-1133">Transmembrane helix</keyword>
<proteinExistence type="predicted"/>
<keyword evidence="3" id="KW-1185">Reference proteome</keyword>
<reference evidence="2 3" key="1">
    <citation type="submission" date="2018-04" db="EMBL/GenBank/DDBJ databases">
        <title>The genome sequence of Caulobacter sp. 736.</title>
        <authorList>
            <person name="Gao J."/>
            <person name="Sun J."/>
        </authorList>
    </citation>
    <scope>NUCLEOTIDE SEQUENCE [LARGE SCALE GENOMIC DNA]</scope>
    <source>
        <strain evidence="2 3">736</strain>
    </source>
</reference>
<gene>
    <name evidence="2" type="ORF">DDF65_13360</name>
</gene>
<evidence type="ECO:0000313" key="3">
    <source>
        <dbReference type="Proteomes" id="UP000244913"/>
    </source>
</evidence>
<comment type="caution">
    <text evidence="2">The sequence shown here is derived from an EMBL/GenBank/DDBJ whole genome shotgun (WGS) entry which is preliminary data.</text>
</comment>
<protein>
    <submittedName>
        <fullName evidence="2">Uncharacterized protein</fullName>
    </submittedName>
</protein>
<dbReference type="EMBL" id="QDKP01000040">
    <property type="protein sequence ID" value="PVM80915.1"/>
    <property type="molecule type" value="Genomic_DNA"/>
</dbReference>
<dbReference type="Proteomes" id="UP000244913">
    <property type="component" value="Unassembled WGS sequence"/>
</dbReference>
<evidence type="ECO:0000313" key="2">
    <source>
        <dbReference type="EMBL" id="PVM80915.1"/>
    </source>
</evidence>
<evidence type="ECO:0000256" key="1">
    <source>
        <dbReference type="SAM" id="Phobius"/>
    </source>
</evidence>
<dbReference type="AlphaFoldDB" id="A0A2T9JDC7"/>